<feature type="domain" description="DEK-C" evidence="14">
    <location>
        <begin position="1888"/>
        <end position="1944"/>
    </location>
</feature>
<proteinExistence type="predicted"/>
<keyword evidence="6 13" id="KW-0812">Transmembrane</keyword>
<reference evidence="15 16" key="1">
    <citation type="submission" date="2009-11" db="EMBL/GenBank/DDBJ databases">
        <title>Annotation of Allomyces macrogynus ATCC 38327.</title>
        <authorList>
            <consortium name="The Broad Institute Genome Sequencing Platform"/>
            <person name="Russ C."/>
            <person name="Cuomo C."/>
            <person name="Burger G."/>
            <person name="Gray M.W."/>
            <person name="Holland P.W.H."/>
            <person name="King N."/>
            <person name="Lang F.B.F."/>
            <person name="Roger A.J."/>
            <person name="Ruiz-Trillo I."/>
            <person name="Young S.K."/>
            <person name="Zeng Q."/>
            <person name="Gargeya S."/>
            <person name="Fitzgerald M."/>
            <person name="Haas B."/>
            <person name="Abouelleil A."/>
            <person name="Alvarado L."/>
            <person name="Arachchi H.M."/>
            <person name="Berlin A."/>
            <person name="Chapman S.B."/>
            <person name="Gearin G."/>
            <person name="Goldberg J."/>
            <person name="Griggs A."/>
            <person name="Gujja S."/>
            <person name="Hansen M."/>
            <person name="Heiman D."/>
            <person name="Howarth C."/>
            <person name="Larimer J."/>
            <person name="Lui A."/>
            <person name="MacDonald P.J.P."/>
            <person name="McCowen C."/>
            <person name="Montmayeur A."/>
            <person name="Murphy C."/>
            <person name="Neiman D."/>
            <person name="Pearson M."/>
            <person name="Priest M."/>
            <person name="Roberts A."/>
            <person name="Saif S."/>
            <person name="Shea T."/>
            <person name="Sisk P."/>
            <person name="Stolte C."/>
            <person name="Sykes S."/>
            <person name="Wortman J."/>
            <person name="Nusbaum C."/>
            <person name="Birren B."/>
        </authorList>
    </citation>
    <scope>NUCLEOTIDE SEQUENCE [LARGE SCALE GENOMIC DNA]</scope>
    <source>
        <strain evidence="15 16">ATCC 38327</strain>
    </source>
</reference>
<feature type="transmembrane region" description="Helical" evidence="13">
    <location>
        <begin position="1600"/>
        <end position="1627"/>
    </location>
</feature>
<dbReference type="GO" id="GO:0005524">
    <property type="term" value="F:ATP binding"/>
    <property type="evidence" value="ECO:0007669"/>
    <property type="project" value="InterPro"/>
</dbReference>
<dbReference type="PROSITE" id="PS51998">
    <property type="entry name" value="DEK_C"/>
    <property type="match status" value="1"/>
</dbReference>
<keyword evidence="3" id="KW-1003">Cell membrane</keyword>
<name>A0A0L0STX9_ALLM3</name>
<organism evidence="15 16">
    <name type="scientific">Allomyces macrogynus (strain ATCC 38327)</name>
    <name type="common">Allomyces javanicus var. macrogynus</name>
    <dbReference type="NCBI Taxonomy" id="578462"/>
    <lineage>
        <taxon>Eukaryota</taxon>
        <taxon>Fungi</taxon>
        <taxon>Fungi incertae sedis</taxon>
        <taxon>Blastocladiomycota</taxon>
        <taxon>Blastocladiomycetes</taxon>
        <taxon>Blastocladiales</taxon>
        <taxon>Blastocladiaceae</taxon>
        <taxon>Allomyces</taxon>
    </lineage>
</organism>
<evidence type="ECO:0000256" key="2">
    <source>
        <dbReference type="ARBA" id="ARBA00012543"/>
    </source>
</evidence>
<evidence type="ECO:0000256" key="4">
    <source>
        <dbReference type="ARBA" id="ARBA00022676"/>
    </source>
</evidence>
<keyword evidence="7 13" id="KW-1133">Transmembrane helix</keyword>
<evidence type="ECO:0000256" key="1">
    <source>
        <dbReference type="ARBA" id="ARBA00004651"/>
    </source>
</evidence>
<evidence type="ECO:0000256" key="10">
    <source>
        <dbReference type="ARBA" id="ARBA00023175"/>
    </source>
</evidence>
<dbReference type="STRING" id="578462.A0A0L0STX9"/>
<dbReference type="SUPFAM" id="SSF53448">
    <property type="entry name" value="Nucleotide-diphospho-sugar transferases"/>
    <property type="match status" value="1"/>
</dbReference>
<dbReference type="GO" id="GO:0005886">
    <property type="term" value="C:plasma membrane"/>
    <property type="evidence" value="ECO:0007669"/>
    <property type="project" value="UniProtKB-SubCell"/>
</dbReference>
<feature type="transmembrane region" description="Helical" evidence="13">
    <location>
        <begin position="1211"/>
        <end position="1230"/>
    </location>
</feature>
<dbReference type="InterPro" id="IPR029044">
    <property type="entry name" value="Nucleotide-diphossugar_trans"/>
</dbReference>
<feature type="transmembrane region" description="Helical" evidence="13">
    <location>
        <begin position="1666"/>
        <end position="1689"/>
    </location>
</feature>
<evidence type="ECO:0000259" key="14">
    <source>
        <dbReference type="PROSITE" id="PS51998"/>
    </source>
</evidence>
<sequence length="1946" mass="214040">MSSTRGAGGGGGGPDGTVMDLARDLPDTPSLDSVTAALSARFNCSQWATRVGSGGAVLVTVAAPQTPVLASSVATEALITDWTRRFDHDIHGHVGDDEAAHHHHHHHGREPELAASAATLASPVPVDLPVLANPAPHVFQTVNDALFHAKRAGKSQVLVFRGKDAANQLTLSLEHLLRIARLGRSSGGRFSRKVMAAHKALQLLGSSVQGFTATMALQLDAKSSHHRVLGFVFRPFNLDKTRAVPTAADRPTLFFLHQMLKTSDTELRAKLLLPDGFTSPACPGVVAGTPTTTSGAEDAYIKAWTDALDTLGCSKRTKMALARVAAGILHLATLEFGEARERAAATQTVNQGAAFVRNSKNLEAAAAVLGLSVEKLEGVLTSEMRHVAGDRVSVLLDATQAAARVRVVAAHLYHVLFQWFVGVVNDKLVVHHATGKGEKKRKSVVLPDSSNAPLEVQLVQVPAPALDATAVEHLVNNYLVESLDRFTQRTLFEAPLSEAKKQGVSGVEKTKYRSNEDVFAIFDDRHCGLIPALQEATVHKIKDGAEVPEHWIDTCINRRVAAATASGSSSSRKGGKGNLIQRVDDHTVAVHHGFGKATYHVSHFLDENLALLTLDVVKLFRGSDFVELADLFTSAVLMKLAGSTLDPLNGAPIGDQIGTIKGRKGKSKKKDAPEHPTLTNLATKDLVSLLTALAKSAARFVFAIQHNPVGTAVAFDETHVREQVTELNLVALCKQLAQPALDMQFTVAVDEFTRKYRAVLPLLAVPPPGLPDGGASSASDMQRIFDAAHMVVDKDVAVNATAVVMPFRSWYSLECLLVLREVERKAAAAEARRLRRERRGSGGSMTYSDVDDSSDGESVFSDVEGASVVDDSMYGGTNADMMGNVSARAKLVAALDADMDKKGSGDDKKPDVKEVPMSRQRRQWVAYTWLMTWWIPTPILRWCGGMDRPDIQQAWREKMAICFGIMFVCAVQLFMIIGFGRVICPKQNIYNLEELYYKNTLDQPFAGIYGGVYDLNAVVQFGSYHPKDLVLAYAGLDLTAGFPRYPADYCAYAQQNVPDFPAFFDLAKTVANGTLIQVRHQQFYQQGRQKAQLAIDIRLKSMTKAYVGYSAEEIKAMSNANLERPRTMFSIKDVVYDLQPYRDAMPNSKTDFWPAGILDYLVSKAGTDLTNDKAFMAIWNKDKDLRTCFNNLLLVGVVDYRKSPKCLVTNYVLLGFSCVLMAVIFVKFLAALQLGSRPEPEEFDKFVIMQVPCYTEGEESLRKTIDSLATTTYDDKRKLLFIVCDGNIIGSGNDRSTPRIVLDILGVDRSVDPEPLSFQSLGEGIKQHNMGKVYSGLYEIQGHLVPYLVVVKVGRPTETNRPGNRGKRDSQMILMRFLNRVYLEKAMSPLELEMYHHLKNVIGINPAIYEAMLCVDADTRIFPDSLTRLMAVMIHDKKVLGVCGETRLANEKDTIITMIQVYEYYISHHMAKAFESLFGSVTCLPGCFSMYRLRSPHRNAPMLVADQIIQEYGDCDVNTLHKKNLLHLGEDRYLTTLLLKHFSNMRTVFTADAQCETIAPDRWDVLVSQRRRWINSTIHNLVELLDIPQLCGFCLFSMRFVVFIDLFATFVQPAIVAYLGFLIYLVIDSVNNQDYGEFPMLSLILLASMYGVQAVIFLLKREWSHVIWMIIYLLSIPIFSFFIPVYSFLHMDDFSWGNTRVVVGDNGKMQVFIAGDEEKFDLSMIPHRKWAEFEQELLEAQSQSSETLSEQGGIAHLPLDAYTSPTPRVSQALSLYMPPLEFGPASPLPAAGSPHAYAEHAQLPQTVTPPPLQQPQPHSPSTTTGFVANPRSSVMQRSLGSSPARQSTGSLTQLYMHTHSPVHGSPVTMVTPPTPAPSATVDAAGRPIPTNEQLMAGVQTILAGADLMTITKKQVRDQLAVMFGGVDLRSRRDAINGMIAKVLEGK</sequence>
<reference evidence="16" key="2">
    <citation type="submission" date="2009-11" db="EMBL/GenBank/DDBJ databases">
        <title>The Genome Sequence of Allomyces macrogynus strain ATCC 38327.</title>
        <authorList>
            <consortium name="The Broad Institute Genome Sequencing Platform"/>
            <person name="Russ C."/>
            <person name="Cuomo C."/>
            <person name="Shea T."/>
            <person name="Young S.K."/>
            <person name="Zeng Q."/>
            <person name="Koehrsen M."/>
            <person name="Haas B."/>
            <person name="Borodovsky M."/>
            <person name="Guigo R."/>
            <person name="Alvarado L."/>
            <person name="Berlin A."/>
            <person name="Borenstein D."/>
            <person name="Chen Z."/>
            <person name="Engels R."/>
            <person name="Freedman E."/>
            <person name="Gellesch M."/>
            <person name="Goldberg J."/>
            <person name="Griggs A."/>
            <person name="Gujja S."/>
            <person name="Heiman D."/>
            <person name="Hepburn T."/>
            <person name="Howarth C."/>
            <person name="Jen D."/>
            <person name="Larson L."/>
            <person name="Lewis B."/>
            <person name="Mehta T."/>
            <person name="Park D."/>
            <person name="Pearson M."/>
            <person name="Roberts A."/>
            <person name="Saif S."/>
            <person name="Shenoy N."/>
            <person name="Sisk P."/>
            <person name="Stolte C."/>
            <person name="Sykes S."/>
            <person name="Walk T."/>
            <person name="White J."/>
            <person name="Yandava C."/>
            <person name="Burger G."/>
            <person name="Gray M.W."/>
            <person name="Holland P.W.H."/>
            <person name="King N."/>
            <person name="Lang F.B.F."/>
            <person name="Roger A.J."/>
            <person name="Ruiz-Trillo I."/>
            <person name="Lander E."/>
            <person name="Nusbaum C."/>
        </authorList>
    </citation>
    <scope>NUCLEOTIDE SEQUENCE [LARGE SCALE GENOMIC DNA]</scope>
    <source>
        <strain evidence="16">ATCC 38327</strain>
    </source>
</reference>
<dbReference type="eggNOG" id="KOG2571">
    <property type="taxonomic scope" value="Eukaryota"/>
</dbReference>
<evidence type="ECO:0000256" key="13">
    <source>
        <dbReference type="SAM" id="Phobius"/>
    </source>
</evidence>
<feature type="region of interest" description="Disordered" evidence="12">
    <location>
        <begin position="832"/>
        <end position="858"/>
    </location>
</feature>
<dbReference type="SUPFAM" id="SSF109715">
    <property type="entry name" value="DEK C-terminal domain"/>
    <property type="match status" value="1"/>
</dbReference>
<dbReference type="InterPro" id="IPR004835">
    <property type="entry name" value="Chitin_synth"/>
</dbReference>
<keyword evidence="10" id="KW-0505">Motor protein</keyword>
<dbReference type="GO" id="GO:0031505">
    <property type="term" value="P:fungal-type cell wall organization"/>
    <property type="evidence" value="ECO:0007669"/>
    <property type="project" value="TreeGrafter"/>
</dbReference>
<dbReference type="Pfam" id="PF08766">
    <property type="entry name" value="DEK_C"/>
    <property type="match status" value="1"/>
</dbReference>
<evidence type="ECO:0000256" key="7">
    <source>
        <dbReference type="ARBA" id="ARBA00022989"/>
    </source>
</evidence>
<accession>A0A0L0STX9</accession>
<dbReference type="GO" id="GO:0016459">
    <property type="term" value="C:myosin complex"/>
    <property type="evidence" value="ECO:0007669"/>
    <property type="project" value="UniProtKB-KW"/>
</dbReference>
<dbReference type="InterPro" id="IPR036400">
    <property type="entry name" value="Cyt_B5-like_heme/steroid_sf"/>
</dbReference>
<evidence type="ECO:0000256" key="12">
    <source>
        <dbReference type="SAM" id="MobiDB-lite"/>
    </source>
</evidence>
<evidence type="ECO:0000256" key="8">
    <source>
        <dbReference type="ARBA" id="ARBA00023123"/>
    </source>
</evidence>
<dbReference type="Pfam" id="PF00063">
    <property type="entry name" value="Myosin_head"/>
    <property type="match status" value="1"/>
</dbReference>
<dbReference type="Gene3D" id="1.10.10.60">
    <property type="entry name" value="Homeodomain-like"/>
    <property type="match status" value="1"/>
</dbReference>
<dbReference type="SUPFAM" id="SSF55856">
    <property type="entry name" value="Cytochrome b5-like heme/steroid binding domain"/>
    <property type="match status" value="1"/>
</dbReference>
<feature type="compositionally biased region" description="Gly residues" evidence="12">
    <location>
        <begin position="1"/>
        <end position="15"/>
    </location>
</feature>
<dbReference type="SMART" id="SM00242">
    <property type="entry name" value="MYSc"/>
    <property type="match status" value="1"/>
</dbReference>
<feature type="region of interest" description="Disordered" evidence="12">
    <location>
        <begin position="1806"/>
        <end position="1828"/>
    </location>
</feature>
<dbReference type="SUPFAM" id="SSF52540">
    <property type="entry name" value="P-loop containing nucleoside triphosphate hydrolases"/>
    <property type="match status" value="1"/>
</dbReference>
<evidence type="ECO:0000313" key="16">
    <source>
        <dbReference type="Proteomes" id="UP000054350"/>
    </source>
</evidence>
<comment type="subcellular location">
    <subcellularLocation>
        <location evidence="1">Cell membrane</location>
        <topology evidence="1">Multi-pass membrane protein</topology>
    </subcellularLocation>
</comment>
<feature type="compositionally biased region" description="Pro residues" evidence="12">
    <location>
        <begin position="1807"/>
        <end position="1818"/>
    </location>
</feature>
<keyword evidence="16" id="KW-1185">Reference proteome</keyword>
<dbReference type="InterPro" id="IPR001609">
    <property type="entry name" value="Myosin_head_motor_dom-like"/>
</dbReference>
<evidence type="ECO:0000313" key="15">
    <source>
        <dbReference type="EMBL" id="KNE65789.1"/>
    </source>
</evidence>
<evidence type="ECO:0000256" key="11">
    <source>
        <dbReference type="ARBA" id="ARBA00023180"/>
    </source>
</evidence>
<feature type="transmembrane region" description="Helical" evidence="13">
    <location>
        <begin position="1639"/>
        <end position="1659"/>
    </location>
</feature>
<dbReference type="GO" id="GO:0004100">
    <property type="term" value="F:chitin synthase activity"/>
    <property type="evidence" value="ECO:0007669"/>
    <property type="project" value="UniProtKB-EC"/>
</dbReference>
<keyword evidence="5" id="KW-0808">Transferase</keyword>
<feature type="region of interest" description="Disordered" evidence="12">
    <location>
        <begin position="1"/>
        <end position="23"/>
    </location>
</feature>
<keyword evidence="11" id="KW-0325">Glycoprotein</keyword>
<dbReference type="GO" id="GO:0003774">
    <property type="term" value="F:cytoskeletal motor activity"/>
    <property type="evidence" value="ECO:0007669"/>
    <property type="project" value="InterPro"/>
</dbReference>
<evidence type="ECO:0000256" key="5">
    <source>
        <dbReference type="ARBA" id="ARBA00022679"/>
    </source>
</evidence>
<keyword evidence="4" id="KW-0328">Glycosyltransferase</keyword>
<protein>
    <recommendedName>
        <fullName evidence="2">chitin synthase</fullName>
        <ecNumber evidence="2">2.4.1.16</ecNumber>
    </recommendedName>
</protein>
<dbReference type="OrthoDB" id="370884at2759"/>
<dbReference type="Gene3D" id="1.10.10.820">
    <property type="match status" value="1"/>
</dbReference>
<gene>
    <name evidence="15" type="ORF">AMAG_09765</name>
</gene>
<dbReference type="EC" id="2.4.1.16" evidence="2"/>
<dbReference type="Pfam" id="PF03142">
    <property type="entry name" value="Chitin_synth_2"/>
    <property type="match status" value="1"/>
</dbReference>
<dbReference type="Gene3D" id="3.40.850.10">
    <property type="entry name" value="Kinesin motor domain"/>
    <property type="match status" value="1"/>
</dbReference>
<dbReference type="PANTHER" id="PTHR22914">
    <property type="entry name" value="CHITIN SYNTHASE"/>
    <property type="match status" value="1"/>
</dbReference>
<dbReference type="VEuPathDB" id="FungiDB:AMAG_09765"/>
<dbReference type="PANTHER" id="PTHR22914:SF13">
    <property type="entry name" value="CHITIN SYNTHASE"/>
    <property type="match status" value="1"/>
</dbReference>
<evidence type="ECO:0000256" key="6">
    <source>
        <dbReference type="ARBA" id="ARBA00022692"/>
    </source>
</evidence>
<dbReference type="InterPro" id="IPR036961">
    <property type="entry name" value="Kinesin_motor_dom_sf"/>
</dbReference>
<feature type="transmembrane region" description="Helical" evidence="13">
    <location>
        <begin position="961"/>
        <end position="983"/>
    </location>
</feature>
<feature type="region of interest" description="Disordered" evidence="12">
    <location>
        <begin position="93"/>
        <end position="113"/>
    </location>
</feature>
<dbReference type="Proteomes" id="UP000054350">
    <property type="component" value="Unassembled WGS sequence"/>
</dbReference>
<dbReference type="InterPro" id="IPR027417">
    <property type="entry name" value="P-loop_NTPase"/>
</dbReference>
<dbReference type="Gene3D" id="1.20.120.720">
    <property type="entry name" value="Myosin VI head, motor domain, U50 subdomain"/>
    <property type="match status" value="1"/>
</dbReference>
<dbReference type="eggNOG" id="KOG0160">
    <property type="taxonomic scope" value="Eukaryota"/>
</dbReference>
<dbReference type="GO" id="GO:0030428">
    <property type="term" value="C:cell septum"/>
    <property type="evidence" value="ECO:0007669"/>
    <property type="project" value="TreeGrafter"/>
</dbReference>
<dbReference type="EMBL" id="GG745348">
    <property type="protein sequence ID" value="KNE65789.1"/>
    <property type="molecule type" value="Genomic_DNA"/>
</dbReference>
<dbReference type="GO" id="GO:0006031">
    <property type="term" value="P:chitin biosynthetic process"/>
    <property type="evidence" value="ECO:0007669"/>
    <property type="project" value="TreeGrafter"/>
</dbReference>
<evidence type="ECO:0000256" key="9">
    <source>
        <dbReference type="ARBA" id="ARBA00023136"/>
    </source>
</evidence>
<keyword evidence="8" id="KW-0518">Myosin</keyword>
<keyword evidence="9 13" id="KW-0472">Membrane</keyword>
<dbReference type="InterPro" id="IPR014876">
    <property type="entry name" value="DEK_C"/>
</dbReference>
<evidence type="ECO:0000256" key="3">
    <source>
        <dbReference type="ARBA" id="ARBA00022475"/>
    </source>
</evidence>
<dbReference type="CDD" id="cd04190">
    <property type="entry name" value="Chitin_synth_C"/>
    <property type="match status" value="1"/>
</dbReference>
<dbReference type="Gene3D" id="1.20.58.530">
    <property type="match status" value="1"/>
</dbReference>